<reference evidence="4" key="1">
    <citation type="journal article" date="2021" name="G3 (Bethesda)">
        <title>Genome and transcriptome analysis of the beet armyworm Spodoptera exigua reveals targets for pest control. .</title>
        <authorList>
            <person name="Simon S."/>
            <person name="Breeschoten T."/>
            <person name="Jansen H.J."/>
            <person name="Dirks R.P."/>
            <person name="Schranz M.E."/>
            <person name="Ros V.I.D."/>
        </authorList>
    </citation>
    <scope>NUCLEOTIDE SEQUENCE</scope>
    <source>
        <strain evidence="4">TB_SE_WUR_2020</strain>
    </source>
</reference>
<keyword evidence="3" id="KW-0560">Oxidoreductase</keyword>
<dbReference type="Proteomes" id="UP000814243">
    <property type="component" value="Unassembled WGS sequence"/>
</dbReference>
<dbReference type="InterPro" id="IPR036188">
    <property type="entry name" value="FAD/NAD-bd_sf"/>
</dbReference>
<dbReference type="PANTHER" id="PTHR23023">
    <property type="entry name" value="DIMETHYLANILINE MONOOXYGENASE"/>
    <property type="match status" value="1"/>
</dbReference>
<sequence length="147" mass="15993">MRAQLGGNARAQEFSDVLLSLGDGTLPEERGGQVVLPESLGKIMHSHDYKDAEDFRGRRVLLVGAGYNYAHPFLDQSSGVTASQKFVLPLYRQTVNIKRPSMAFVGVSKKVINRVMDAQGQYVAALAAGKFELPPGRHAEELAGPRV</sequence>
<dbReference type="Gene3D" id="3.50.50.60">
    <property type="entry name" value="FAD/NAD(P)-binding domain"/>
    <property type="match status" value="2"/>
</dbReference>
<evidence type="ECO:0000256" key="3">
    <source>
        <dbReference type="ARBA" id="ARBA00023002"/>
    </source>
</evidence>
<organism evidence="4 5">
    <name type="scientific">Spodoptera exigua</name>
    <name type="common">Beet armyworm</name>
    <name type="synonym">Noctua fulgens</name>
    <dbReference type="NCBI Taxonomy" id="7107"/>
    <lineage>
        <taxon>Eukaryota</taxon>
        <taxon>Metazoa</taxon>
        <taxon>Ecdysozoa</taxon>
        <taxon>Arthropoda</taxon>
        <taxon>Hexapoda</taxon>
        <taxon>Insecta</taxon>
        <taxon>Pterygota</taxon>
        <taxon>Neoptera</taxon>
        <taxon>Endopterygota</taxon>
        <taxon>Lepidoptera</taxon>
        <taxon>Glossata</taxon>
        <taxon>Ditrysia</taxon>
        <taxon>Noctuoidea</taxon>
        <taxon>Noctuidae</taxon>
        <taxon>Amphipyrinae</taxon>
        <taxon>Spodoptera</taxon>
    </lineage>
</organism>
<dbReference type="AlphaFoldDB" id="A0A922MHP6"/>
<dbReference type="EMBL" id="JACEFF010000488">
    <property type="protein sequence ID" value="KAH9636609.1"/>
    <property type="molecule type" value="Genomic_DNA"/>
</dbReference>
<proteinExistence type="predicted"/>
<keyword evidence="2" id="KW-0274">FAD</keyword>
<evidence type="ECO:0000313" key="5">
    <source>
        <dbReference type="Proteomes" id="UP000814243"/>
    </source>
</evidence>
<dbReference type="SUPFAM" id="SSF51905">
    <property type="entry name" value="FAD/NAD(P)-binding domain"/>
    <property type="match status" value="1"/>
</dbReference>
<evidence type="ECO:0000256" key="1">
    <source>
        <dbReference type="ARBA" id="ARBA00022630"/>
    </source>
</evidence>
<evidence type="ECO:0000256" key="2">
    <source>
        <dbReference type="ARBA" id="ARBA00022827"/>
    </source>
</evidence>
<comment type="caution">
    <text evidence="4">The sequence shown here is derived from an EMBL/GenBank/DDBJ whole genome shotgun (WGS) entry which is preliminary data.</text>
</comment>
<keyword evidence="1" id="KW-0285">Flavoprotein</keyword>
<accession>A0A922MHP6</accession>
<gene>
    <name evidence="4" type="ORF">HF086_003427</name>
</gene>
<dbReference type="GO" id="GO:0016491">
    <property type="term" value="F:oxidoreductase activity"/>
    <property type="evidence" value="ECO:0007669"/>
    <property type="project" value="UniProtKB-KW"/>
</dbReference>
<protein>
    <submittedName>
        <fullName evidence="4">Uncharacterized protein</fullName>
    </submittedName>
</protein>
<name>A0A922MHP6_SPOEX</name>
<evidence type="ECO:0000313" key="4">
    <source>
        <dbReference type="EMBL" id="KAH9636609.1"/>
    </source>
</evidence>
<dbReference type="InterPro" id="IPR050346">
    <property type="entry name" value="FMO-like"/>
</dbReference>